<dbReference type="OrthoDB" id="1120967at2"/>
<dbReference type="InterPro" id="IPR016181">
    <property type="entry name" value="Acyl_CoA_acyltransferase"/>
</dbReference>
<dbReference type="AlphaFoldDB" id="A0A2W7N0Q7"/>
<dbReference type="RefSeq" id="WP_111446493.1">
    <property type="nucleotide sequence ID" value="NZ_QKZK01000025.1"/>
</dbReference>
<dbReference type="Proteomes" id="UP000249239">
    <property type="component" value="Unassembled WGS sequence"/>
</dbReference>
<name>A0A2W7N0Q7_9BACT</name>
<dbReference type="Gene3D" id="3.40.630.30">
    <property type="match status" value="1"/>
</dbReference>
<dbReference type="InterPro" id="IPR038740">
    <property type="entry name" value="BioF2-like_GNAT_dom"/>
</dbReference>
<dbReference type="GO" id="GO:0016740">
    <property type="term" value="F:transferase activity"/>
    <property type="evidence" value="ECO:0007669"/>
    <property type="project" value="UniProtKB-KW"/>
</dbReference>
<keyword evidence="3" id="KW-1185">Reference proteome</keyword>
<keyword evidence="2" id="KW-0808">Transferase</keyword>
<evidence type="ECO:0000313" key="2">
    <source>
        <dbReference type="EMBL" id="PZX13541.1"/>
    </source>
</evidence>
<evidence type="ECO:0000313" key="3">
    <source>
        <dbReference type="Proteomes" id="UP000249239"/>
    </source>
</evidence>
<protein>
    <submittedName>
        <fullName evidence="2">Acetyltransferase (GNAT) family protein</fullName>
    </submittedName>
</protein>
<gene>
    <name evidence="2" type="ORF">LX69_02652</name>
</gene>
<dbReference type="EMBL" id="QKZK01000025">
    <property type="protein sequence ID" value="PZX13541.1"/>
    <property type="molecule type" value="Genomic_DNA"/>
</dbReference>
<sequence length="355" mass="40703">MKSQPCITRPISPDQYESDLLHYPYSVFITRQWVMGMADDKDVPLFLEFVSDGQQVGLIAGLIIKGENVRGNQFYCYSGPAIRDNCKVLYSCCLSSLKRFAASHRYSRIFIRPWDQQGCHQCRARGFTNTETYEYVIFPENHPQQEITCSTRIQKNIKKGFKLNASIREGRTPQLLAMLLNMLNATRQRRTGKFGVAYDPFYLYNLQERSLQNLLDTGFATIYYVETDGIPHCMEYVVEHNGRIYNVLKGSDEFGYRNGLASYLDYMTINRFMKNGMVYYNYGGDLKGEDGQGLAMFKEGMGATRQERHGAHTFFLSYPHRLLNPLMKAGQCLPDYPLVKKIKVAVSHQFAGSSV</sequence>
<feature type="domain" description="BioF2-like acetyltransferase" evidence="1">
    <location>
        <begin position="152"/>
        <end position="284"/>
    </location>
</feature>
<evidence type="ECO:0000259" key="1">
    <source>
        <dbReference type="Pfam" id="PF13480"/>
    </source>
</evidence>
<dbReference type="SUPFAM" id="SSF55729">
    <property type="entry name" value="Acyl-CoA N-acyltransferases (Nat)"/>
    <property type="match status" value="1"/>
</dbReference>
<proteinExistence type="predicted"/>
<organism evidence="2 3">
    <name type="scientific">Breznakibacter xylanolyticus</name>
    <dbReference type="NCBI Taxonomy" id="990"/>
    <lineage>
        <taxon>Bacteria</taxon>
        <taxon>Pseudomonadati</taxon>
        <taxon>Bacteroidota</taxon>
        <taxon>Bacteroidia</taxon>
        <taxon>Marinilabiliales</taxon>
        <taxon>Marinilabiliaceae</taxon>
        <taxon>Breznakibacter</taxon>
    </lineage>
</organism>
<accession>A0A2W7N0Q7</accession>
<reference evidence="2 3" key="1">
    <citation type="submission" date="2018-06" db="EMBL/GenBank/DDBJ databases">
        <title>Genomic Encyclopedia of Archaeal and Bacterial Type Strains, Phase II (KMG-II): from individual species to whole genera.</title>
        <authorList>
            <person name="Goeker M."/>
        </authorList>
    </citation>
    <scope>NUCLEOTIDE SEQUENCE [LARGE SCALE GENOMIC DNA]</scope>
    <source>
        <strain evidence="2 3">DSM 6779</strain>
    </source>
</reference>
<comment type="caution">
    <text evidence="2">The sequence shown here is derived from an EMBL/GenBank/DDBJ whole genome shotgun (WGS) entry which is preliminary data.</text>
</comment>
<dbReference type="Pfam" id="PF13480">
    <property type="entry name" value="Acetyltransf_6"/>
    <property type="match status" value="1"/>
</dbReference>